<organism evidence="1">
    <name type="scientific">bioreactor metagenome</name>
    <dbReference type="NCBI Taxonomy" id="1076179"/>
    <lineage>
        <taxon>unclassified sequences</taxon>
        <taxon>metagenomes</taxon>
        <taxon>ecological metagenomes</taxon>
    </lineage>
</organism>
<comment type="caution">
    <text evidence="1">The sequence shown here is derived from an EMBL/GenBank/DDBJ whole genome shotgun (WGS) entry which is preliminary data.</text>
</comment>
<protein>
    <submittedName>
        <fullName evidence="1">Uncharacterized protein</fullName>
    </submittedName>
</protein>
<gene>
    <name evidence="1" type="ORF">SDC9_69224</name>
</gene>
<dbReference type="EMBL" id="VSSQ01003881">
    <property type="protein sequence ID" value="MPM22766.1"/>
    <property type="molecule type" value="Genomic_DNA"/>
</dbReference>
<name>A0A644Y2P0_9ZZZZ</name>
<evidence type="ECO:0000313" key="1">
    <source>
        <dbReference type="EMBL" id="MPM22766.1"/>
    </source>
</evidence>
<proteinExistence type="predicted"/>
<sequence length="208" mass="23818">MKQFKVNNLFIMVLGLLLFASCQKDDDKNLPTDVKYNYLPGKYKITAIQSAQLIDLKGDGKLSTDLYRQMTEPIYIDKEKKAISYPVTDPGNILSEIRPVNGFGQQDIPLAIFWFPLPDIIQKLDGSQGWELDNYTSSSISCRYELDSEGNVKLADMKGDSRYPFNKINSLDRENLDIFKLYMTVNLFDFSINNWALTDVVITFERIG</sequence>
<accession>A0A644Y2P0</accession>
<reference evidence="1" key="1">
    <citation type="submission" date="2019-08" db="EMBL/GenBank/DDBJ databases">
        <authorList>
            <person name="Kucharzyk K."/>
            <person name="Murdoch R.W."/>
            <person name="Higgins S."/>
            <person name="Loffler F."/>
        </authorList>
    </citation>
    <scope>NUCLEOTIDE SEQUENCE</scope>
</reference>
<dbReference type="PROSITE" id="PS51257">
    <property type="entry name" value="PROKAR_LIPOPROTEIN"/>
    <property type="match status" value="1"/>
</dbReference>
<dbReference type="AlphaFoldDB" id="A0A644Y2P0"/>